<reference evidence="1" key="1">
    <citation type="submission" date="2020-10" db="EMBL/GenBank/DDBJ databases">
        <authorList>
            <person name="Han B."/>
            <person name="Lu T."/>
            <person name="Zhao Q."/>
            <person name="Huang X."/>
            <person name="Zhao Y."/>
        </authorList>
    </citation>
    <scope>NUCLEOTIDE SEQUENCE</scope>
</reference>
<dbReference type="AlphaFoldDB" id="A0A811QD86"/>
<gene>
    <name evidence="1" type="ORF">NCGR_LOCUS40516</name>
</gene>
<sequence length="61" mass="7309">MVLFLSVYWVIGFYSCTFQKLKMKEREAPSMRYGLCELFNLAKEASKLMIIWCPTRRFYLG</sequence>
<dbReference type="Proteomes" id="UP000604825">
    <property type="component" value="Unassembled WGS sequence"/>
</dbReference>
<proteinExistence type="predicted"/>
<evidence type="ECO:0000313" key="1">
    <source>
        <dbReference type="EMBL" id="CAD6257026.1"/>
    </source>
</evidence>
<organism evidence="1 2">
    <name type="scientific">Miscanthus lutarioriparius</name>
    <dbReference type="NCBI Taxonomy" id="422564"/>
    <lineage>
        <taxon>Eukaryota</taxon>
        <taxon>Viridiplantae</taxon>
        <taxon>Streptophyta</taxon>
        <taxon>Embryophyta</taxon>
        <taxon>Tracheophyta</taxon>
        <taxon>Spermatophyta</taxon>
        <taxon>Magnoliopsida</taxon>
        <taxon>Liliopsida</taxon>
        <taxon>Poales</taxon>
        <taxon>Poaceae</taxon>
        <taxon>PACMAD clade</taxon>
        <taxon>Panicoideae</taxon>
        <taxon>Andropogonodae</taxon>
        <taxon>Andropogoneae</taxon>
        <taxon>Saccharinae</taxon>
        <taxon>Miscanthus</taxon>
    </lineage>
</organism>
<name>A0A811QD86_9POAL</name>
<protein>
    <submittedName>
        <fullName evidence="1">Uncharacterized protein</fullName>
    </submittedName>
</protein>
<evidence type="ECO:0000313" key="2">
    <source>
        <dbReference type="Proteomes" id="UP000604825"/>
    </source>
</evidence>
<keyword evidence="2" id="KW-1185">Reference proteome</keyword>
<accession>A0A811QD86</accession>
<comment type="caution">
    <text evidence="1">The sequence shown here is derived from an EMBL/GenBank/DDBJ whole genome shotgun (WGS) entry which is preliminary data.</text>
</comment>
<dbReference type="EMBL" id="CAJGYO010000010">
    <property type="protein sequence ID" value="CAD6257026.1"/>
    <property type="molecule type" value="Genomic_DNA"/>
</dbReference>